<evidence type="ECO:0000313" key="2">
    <source>
        <dbReference type="EMBL" id="MPC49920.1"/>
    </source>
</evidence>
<evidence type="ECO:0000259" key="1">
    <source>
        <dbReference type="Pfam" id="PF08418"/>
    </source>
</evidence>
<comment type="caution">
    <text evidence="2">The sequence shown here is derived from an EMBL/GenBank/DDBJ whole genome shotgun (WGS) entry which is preliminary data.</text>
</comment>
<reference evidence="2 3" key="1">
    <citation type="submission" date="2019-05" db="EMBL/GenBank/DDBJ databases">
        <title>Another draft genome of Portunus trituberculatus and its Hox gene families provides insights of decapod evolution.</title>
        <authorList>
            <person name="Jeong J.-H."/>
            <person name="Song I."/>
            <person name="Kim S."/>
            <person name="Choi T."/>
            <person name="Kim D."/>
            <person name="Ryu S."/>
            <person name="Kim W."/>
        </authorList>
    </citation>
    <scope>NUCLEOTIDE SEQUENCE [LARGE SCALE GENOMIC DNA]</scope>
    <source>
        <tissue evidence="2">Muscle</tissue>
    </source>
</reference>
<keyword evidence="3" id="KW-1185">Reference proteome</keyword>
<dbReference type="Proteomes" id="UP000324222">
    <property type="component" value="Unassembled WGS sequence"/>
</dbReference>
<sequence length="113" mass="12253">MAGREEGSAPDIKEVIDEFSTFGATLSHEAANQCLVLCKQYGIDGEQLAVLWLTFANTHGYDAVTLEGLEHLDRVEQNSSRKKAAAEAANAATFNRLNGKDSSTKKSSISNYK</sequence>
<dbReference type="Gene3D" id="1.10.8.530">
    <property type="entry name" value="DNA polymerase alpha-primase, subunit B, N-terminal domain"/>
    <property type="match status" value="1"/>
</dbReference>
<dbReference type="OrthoDB" id="336885at2759"/>
<accession>A0A5B7FQ88</accession>
<evidence type="ECO:0000313" key="3">
    <source>
        <dbReference type="Proteomes" id="UP000324222"/>
    </source>
</evidence>
<dbReference type="Pfam" id="PF08418">
    <property type="entry name" value="Pol_alpha_B_N"/>
    <property type="match status" value="1"/>
</dbReference>
<dbReference type="AlphaFoldDB" id="A0A5B7FQ88"/>
<dbReference type="EMBL" id="VSRR010009179">
    <property type="protein sequence ID" value="MPC49920.1"/>
    <property type="molecule type" value="Genomic_DNA"/>
</dbReference>
<gene>
    <name evidence="2" type="ORF">E2C01_043734</name>
</gene>
<feature type="domain" description="DNA polymerase alpha subunit B N-terminal" evidence="1">
    <location>
        <begin position="14"/>
        <end position="74"/>
    </location>
</feature>
<proteinExistence type="predicted"/>
<name>A0A5B7FQ88_PORTR</name>
<protein>
    <recommendedName>
        <fullName evidence="1">DNA polymerase alpha subunit B N-terminal domain-containing protein</fullName>
    </recommendedName>
</protein>
<dbReference type="InterPro" id="IPR013627">
    <property type="entry name" value="Pol_alpha_B_N"/>
</dbReference>
<organism evidence="2 3">
    <name type="scientific">Portunus trituberculatus</name>
    <name type="common">Swimming crab</name>
    <name type="synonym">Neptunus trituberculatus</name>
    <dbReference type="NCBI Taxonomy" id="210409"/>
    <lineage>
        <taxon>Eukaryota</taxon>
        <taxon>Metazoa</taxon>
        <taxon>Ecdysozoa</taxon>
        <taxon>Arthropoda</taxon>
        <taxon>Crustacea</taxon>
        <taxon>Multicrustacea</taxon>
        <taxon>Malacostraca</taxon>
        <taxon>Eumalacostraca</taxon>
        <taxon>Eucarida</taxon>
        <taxon>Decapoda</taxon>
        <taxon>Pleocyemata</taxon>
        <taxon>Brachyura</taxon>
        <taxon>Eubrachyura</taxon>
        <taxon>Portunoidea</taxon>
        <taxon>Portunidae</taxon>
        <taxon>Portuninae</taxon>
        <taxon>Portunus</taxon>
    </lineage>
</organism>
<dbReference type="InterPro" id="IPR043034">
    <property type="entry name" value="DNA_pol_alpha_B_N_sf"/>
</dbReference>